<name>A0A2T0RRZ7_9ACTN</name>
<comment type="caution">
    <text evidence="1">The sequence shown here is derived from an EMBL/GenBank/DDBJ whole genome shotgun (WGS) entry which is preliminary data.</text>
</comment>
<keyword evidence="2" id="KW-1185">Reference proteome</keyword>
<protein>
    <submittedName>
        <fullName evidence="1">Uncharacterized protein</fullName>
    </submittedName>
</protein>
<proteinExistence type="predicted"/>
<accession>A0A2T0RRZ7</accession>
<sequence length="251" mass="27047">MSGKRVTFIGEAMITLVQGVIEVRALIGQPPVVVGGVAVLSRLSNPYRATVDLDVVDRLLGEVPHLEVLRAADGAEPIQPAAVLLTTPYGPVKVDVLEVRQVELDMPSDDPGDRLHASAHAWANDTATDITLEILRASGERFEVTTPVAEPGPLVAMKLQAVMNRSLDKQGTDLLDIIRLTIDEATRPVALDQISCVDLSIADDIALHVDLWLVRRRDQALRRIHSAGGGDIESGDVELVSELLLAACARR</sequence>
<dbReference type="Proteomes" id="UP000239209">
    <property type="component" value="Unassembled WGS sequence"/>
</dbReference>
<dbReference type="EMBL" id="PVZG01000014">
    <property type="protein sequence ID" value="PRY23912.1"/>
    <property type="molecule type" value="Genomic_DNA"/>
</dbReference>
<dbReference type="RefSeq" id="WP_211303894.1">
    <property type="nucleotide sequence ID" value="NZ_PVZG01000014.1"/>
</dbReference>
<evidence type="ECO:0000313" key="1">
    <source>
        <dbReference type="EMBL" id="PRY23912.1"/>
    </source>
</evidence>
<evidence type="ECO:0000313" key="2">
    <source>
        <dbReference type="Proteomes" id="UP000239209"/>
    </source>
</evidence>
<reference evidence="1 2" key="1">
    <citation type="submission" date="2018-03" db="EMBL/GenBank/DDBJ databases">
        <title>Genomic Encyclopedia of Archaeal and Bacterial Type Strains, Phase II (KMG-II): from individual species to whole genera.</title>
        <authorList>
            <person name="Goeker M."/>
        </authorList>
    </citation>
    <scope>NUCLEOTIDE SEQUENCE [LARGE SCALE GENOMIC DNA]</scope>
    <source>
        <strain evidence="1 2">DSM 45348</strain>
    </source>
</reference>
<organism evidence="1 2">
    <name type="scientific">Pseudosporangium ferrugineum</name>
    <dbReference type="NCBI Taxonomy" id="439699"/>
    <lineage>
        <taxon>Bacteria</taxon>
        <taxon>Bacillati</taxon>
        <taxon>Actinomycetota</taxon>
        <taxon>Actinomycetes</taxon>
        <taxon>Micromonosporales</taxon>
        <taxon>Micromonosporaceae</taxon>
        <taxon>Pseudosporangium</taxon>
    </lineage>
</organism>
<dbReference type="AlphaFoldDB" id="A0A2T0RRZ7"/>
<gene>
    <name evidence="1" type="ORF">CLV70_11443</name>
</gene>